<dbReference type="PROSITE" id="PS50048">
    <property type="entry name" value="ZN2_CY6_FUNGAL_2"/>
    <property type="match status" value="1"/>
</dbReference>
<dbReference type="Proteomes" id="UP000179179">
    <property type="component" value="Unassembled WGS sequence"/>
</dbReference>
<feature type="compositionally biased region" description="Basic and acidic residues" evidence="7">
    <location>
        <begin position="147"/>
        <end position="157"/>
    </location>
</feature>
<proteinExistence type="predicted"/>
<evidence type="ECO:0000313" key="9">
    <source>
        <dbReference type="EMBL" id="OGM44606.1"/>
    </source>
</evidence>
<dbReference type="GO" id="GO:0006351">
    <property type="term" value="P:DNA-templated transcription"/>
    <property type="evidence" value="ECO:0007669"/>
    <property type="project" value="InterPro"/>
</dbReference>
<protein>
    <submittedName>
        <fullName evidence="9">Fungal specific transcription factor</fullName>
    </submittedName>
</protein>
<feature type="non-terminal residue" evidence="9">
    <location>
        <position position="1"/>
    </location>
</feature>
<dbReference type="RefSeq" id="XP_022388323.1">
    <property type="nucleotide sequence ID" value="XM_022533697.1"/>
</dbReference>
<dbReference type="OrthoDB" id="435881at2759"/>
<evidence type="ECO:0000256" key="2">
    <source>
        <dbReference type="ARBA" id="ARBA00022723"/>
    </source>
</evidence>
<dbReference type="PANTHER" id="PTHR31001">
    <property type="entry name" value="UNCHARACTERIZED TRANSCRIPTIONAL REGULATORY PROTEIN"/>
    <property type="match status" value="1"/>
</dbReference>
<sequence>VTCGLFLRSSAAANRSSSPPDLRHRWIIVRSACSVNTSVLLLNPLRFNKQQRPMPRRVIASGRSCLECRRRKIKCDRSLPCAYCVRTHIQCTYPQPKTGGNADHSVDSDLVARVESIECKFQSLERSLAQIKQLLHMNPSSSSQEQDQLRPEIEQDRCSSGWSGASHSTSPNDGQPWQSFPLRPNPSPPLETLHPSPAVIAFIWQTYLDVVDPVVKVFHVPTVQRQVVSVIRGRSNLDAPTECLIFAIYYSTVVTMSAVECREEFDEEKAVLLTRYRTGVEQALSRANFLRSLDLTVLQAFALYLICGRKDENGPDVCTLIGVAIGTAMKIGLHCDGAGLDISPFEAEMRRRLWWQICTLDVRTAEDHDSEPTILESAFNTELPLNINDTSLEPDMSELPQSQLGKTEMTFTLVRFEGSHFARRVIFSDRFCRINTYPILNEAQKCEAIEQFKGRIEKRYLSYCDKEVPLDFITAASIRLILVKLKLAVCRLRRDQAPGMLIQTNYRRTCEEVLQHAQMLRNYEKGKRWLWLFQTYVEWDSLAYLLLHLCIAPPEEQSDAVWKTVNEIYHHWKSESDIYHDRRWRLIEELRFQAFITRGRGQTIPQLPRETQPDHYKTPEQRGIGSAVRLYKDSSTGAQQTTNTVIDQPSNVEAAAHAHLSPMAMVEITESNPVTEQLFPMGTLINAATATSAIQPAEVAVSSAAELPSGDTGCEWSAALFEVFWDLTGSGQGASVSWL</sequence>
<dbReference type="PANTHER" id="PTHR31001:SF91">
    <property type="entry name" value="ZN(II)2CYS6 TRANSCRIPTION FACTOR (EUROFUNG)"/>
    <property type="match status" value="1"/>
</dbReference>
<feature type="compositionally biased region" description="Low complexity" evidence="7">
    <location>
        <begin position="159"/>
        <end position="170"/>
    </location>
</feature>
<evidence type="ECO:0000256" key="6">
    <source>
        <dbReference type="ARBA" id="ARBA00023242"/>
    </source>
</evidence>
<dbReference type="GO" id="GO:0005634">
    <property type="term" value="C:nucleus"/>
    <property type="evidence" value="ECO:0007669"/>
    <property type="project" value="UniProtKB-SubCell"/>
</dbReference>
<feature type="domain" description="Zn(2)-C6 fungal-type" evidence="8">
    <location>
        <begin position="64"/>
        <end position="93"/>
    </location>
</feature>
<evidence type="ECO:0000313" key="10">
    <source>
        <dbReference type="Proteomes" id="UP000179179"/>
    </source>
</evidence>
<dbReference type="SMART" id="SM00906">
    <property type="entry name" value="Fungal_trans"/>
    <property type="match status" value="1"/>
</dbReference>
<evidence type="ECO:0000259" key="8">
    <source>
        <dbReference type="PROSITE" id="PS50048"/>
    </source>
</evidence>
<comment type="subcellular location">
    <subcellularLocation>
        <location evidence="1">Nucleus</location>
    </subcellularLocation>
</comment>
<keyword evidence="4" id="KW-0238">DNA-binding</keyword>
<dbReference type="SMART" id="SM00066">
    <property type="entry name" value="GAL4"/>
    <property type="match status" value="1"/>
</dbReference>
<evidence type="ECO:0000256" key="3">
    <source>
        <dbReference type="ARBA" id="ARBA00023015"/>
    </source>
</evidence>
<keyword evidence="2" id="KW-0479">Metal-binding</keyword>
<dbReference type="InterPro" id="IPR007219">
    <property type="entry name" value="XnlR_reg_dom"/>
</dbReference>
<dbReference type="GO" id="GO:0008270">
    <property type="term" value="F:zinc ion binding"/>
    <property type="evidence" value="ECO:0007669"/>
    <property type="project" value="InterPro"/>
</dbReference>
<name>A0A1F7ZYR8_9EURO</name>
<gene>
    <name evidence="9" type="ORF">ABOM_006568</name>
</gene>
<dbReference type="InterPro" id="IPR050613">
    <property type="entry name" value="Sec_Metabolite_Reg"/>
</dbReference>
<reference evidence="9 10" key="1">
    <citation type="journal article" date="2016" name="Genome Biol. Evol.">
        <title>Draft genome sequence of an aflatoxigenic Aspergillus species, A. bombycis.</title>
        <authorList>
            <person name="Moore G.G."/>
            <person name="Mack B.M."/>
            <person name="Beltz S.B."/>
            <person name="Gilbert M.K."/>
        </authorList>
    </citation>
    <scope>NUCLEOTIDE SEQUENCE [LARGE SCALE GENOMIC DNA]</scope>
    <source>
        <strain evidence="10">NRRL 26010</strain>
    </source>
</reference>
<dbReference type="GO" id="GO:0000981">
    <property type="term" value="F:DNA-binding transcription factor activity, RNA polymerase II-specific"/>
    <property type="evidence" value="ECO:0007669"/>
    <property type="project" value="InterPro"/>
</dbReference>
<dbReference type="GeneID" id="34449958"/>
<dbReference type="Pfam" id="PF04082">
    <property type="entry name" value="Fungal_trans"/>
    <property type="match status" value="1"/>
</dbReference>
<evidence type="ECO:0000256" key="5">
    <source>
        <dbReference type="ARBA" id="ARBA00023163"/>
    </source>
</evidence>
<dbReference type="GO" id="GO:0003677">
    <property type="term" value="F:DNA binding"/>
    <property type="evidence" value="ECO:0007669"/>
    <property type="project" value="UniProtKB-KW"/>
</dbReference>
<keyword evidence="3" id="KW-0805">Transcription regulation</keyword>
<keyword evidence="10" id="KW-1185">Reference proteome</keyword>
<dbReference type="CDD" id="cd12148">
    <property type="entry name" value="fungal_TF_MHR"/>
    <property type="match status" value="1"/>
</dbReference>
<dbReference type="AlphaFoldDB" id="A0A1F7ZYR8"/>
<evidence type="ECO:0000256" key="4">
    <source>
        <dbReference type="ARBA" id="ARBA00023125"/>
    </source>
</evidence>
<dbReference type="SUPFAM" id="SSF57701">
    <property type="entry name" value="Zn2/Cys6 DNA-binding domain"/>
    <property type="match status" value="1"/>
</dbReference>
<dbReference type="EMBL" id="LYCR01000053">
    <property type="protein sequence ID" value="OGM44606.1"/>
    <property type="molecule type" value="Genomic_DNA"/>
</dbReference>
<dbReference type="CDD" id="cd00067">
    <property type="entry name" value="GAL4"/>
    <property type="match status" value="1"/>
</dbReference>
<dbReference type="PROSITE" id="PS00463">
    <property type="entry name" value="ZN2_CY6_FUNGAL_1"/>
    <property type="match status" value="1"/>
</dbReference>
<comment type="caution">
    <text evidence="9">The sequence shown here is derived from an EMBL/GenBank/DDBJ whole genome shotgun (WGS) entry which is preliminary data.</text>
</comment>
<dbReference type="STRING" id="109264.A0A1F7ZYR8"/>
<dbReference type="Gene3D" id="4.10.240.10">
    <property type="entry name" value="Zn(2)-C6 fungal-type DNA-binding domain"/>
    <property type="match status" value="1"/>
</dbReference>
<evidence type="ECO:0000256" key="7">
    <source>
        <dbReference type="SAM" id="MobiDB-lite"/>
    </source>
</evidence>
<keyword evidence="6" id="KW-0539">Nucleus</keyword>
<organism evidence="9 10">
    <name type="scientific">Aspergillus bombycis</name>
    <dbReference type="NCBI Taxonomy" id="109264"/>
    <lineage>
        <taxon>Eukaryota</taxon>
        <taxon>Fungi</taxon>
        <taxon>Dikarya</taxon>
        <taxon>Ascomycota</taxon>
        <taxon>Pezizomycotina</taxon>
        <taxon>Eurotiomycetes</taxon>
        <taxon>Eurotiomycetidae</taxon>
        <taxon>Eurotiales</taxon>
        <taxon>Aspergillaceae</taxon>
        <taxon>Aspergillus</taxon>
    </lineage>
</organism>
<dbReference type="InterPro" id="IPR001138">
    <property type="entry name" value="Zn2Cys6_DnaBD"/>
</dbReference>
<dbReference type="Pfam" id="PF00172">
    <property type="entry name" value="Zn_clus"/>
    <property type="match status" value="1"/>
</dbReference>
<evidence type="ECO:0000256" key="1">
    <source>
        <dbReference type="ARBA" id="ARBA00004123"/>
    </source>
</evidence>
<keyword evidence="5" id="KW-0804">Transcription</keyword>
<accession>A0A1F7ZYR8</accession>
<dbReference type="InterPro" id="IPR036864">
    <property type="entry name" value="Zn2-C6_fun-type_DNA-bd_sf"/>
</dbReference>
<feature type="region of interest" description="Disordered" evidence="7">
    <location>
        <begin position="137"/>
        <end position="189"/>
    </location>
</feature>